<feature type="transmembrane region" description="Helical" evidence="1">
    <location>
        <begin position="196"/>
        <end position="218"/>
    </location>
</feature>
<dbReference type="PANTHER" id="PTHR33802">
    <property type="entry name" value="SI:CH211-161H7.5-RELATED"/>
    <property type="match status" value="1"/>
</dbReference>
<keyword evidence="1" id="KW-1133">Transmembrane helix</keyword>
<feature type="transmembrane region" description="Helical" evidence="1">
    <location>
        <begin position="32"/>
        <end position="54"/>
    </location>
</feature>
<organism evidence="2">
    <name type="scientific">Entomoneis paludosa</name>
    <dbReference type="NCBI Taxonomy" id="265537"/>
    <lineage>
        <taxon>Eukaryota</taxon>
        <taxon>Sar</taxon>
        <taxon>Stramenopiles</taxon>
        <taxon>Ochrophyta</taxon>
        <taxon>Bacillariophyta</taxon>
        <taxon>Bacillariophyceae</taxon>
        <taxon>Bacillariophycidae</taxon>
        <taxon>Entomoneidaceae</taxon>
        <taxon>Entomoneis</taxon>
    </lineage>
</organism>
<feature type="transmembrane region" description="Helical" evidence="1">
    <location>
        <begin position="139"/>
        <end position="158"/>
    </location>
</feature>
<dbReference type="EMBL" id="HBHT01040613">
    <property type="protein sequence ID" value="CAD9995073.1"/>
    <property type="molecule type" value="Transcribed_RNA"/>
</dbReference>
<feature type="transmembrane region" description="Helical" evidence="1">
    <location>
        <begin position="115"/>
        <end position="133"/>
    </location>
</feature>
<keyword evidence="1" id="KW-0472">Membrane</keyword>
<dbReference type="PANTHER" id="PTHR33802:SF1">
    <property type="entry name" value="XK-RELATED PROTEIN"/>
    <property type="match status" value="1"/>
</dbReference>
<keyword evidence="1" id="KW-0812">Transmembrane</keyword>
<feature type="transmembrane region" description="Helical" evidence="1">
    <location>
        <begin position="266"/>
        <end position="285"/>
    </location>
</feature>
<feature type="transmembrane region" description="Helical" evidence="1">
    <location>
        <begin position="170"/>
        <end position="190"/>
    </location>
</feature>
<proteinExistence type="predicted"/>
<gene>
    <name evidence="2" type="ORF">APAL1065_LOCUS27285</name>
</gene>
<feature type="transmembrane region" description="Helical" evidence="1">
    <location>
        <begin position="230"/>
        <end position="246"/>
    </location>
</feature>
<accession>A0A7S2YTS1</accession>
<evidence type="ECO:0000256" key="1">
    <source>
        <dbReference type="SAM" id="Phobius"/>
    </source>
</evidence>
<evidence type="ECO:0000313" key="2">
    <source>
        <dbReference type="EMBL" id="CAD9995073.1"/>
    </source>
</evidence>
<protein>
    <submittedName>
        <fullName evidence="2">Uncharacterized protein</fullName>
    </submittedName>
</protein>
<name>A0A7S2YTS1_9STRA</name>
<sequence>MASPEPLVVNYRAVGDSTTDGPAPQAPSQRQLIANLMAYVINVAITYGVGVGGLLDLPSNSQQSLQYQTLVTPIGWAFSIWGIIFTMQAVWVVWPLVSSSSNRAAASTALKAVGYKYWAIVGFQAAWTFAFALDQITLSAVVMMGICASLWWTVHALWEATSPTDVKPNYWLYLFPLTIHAGWITAATAVNLNVAAVAWGVSANGQFALALVSLLVLLGVACRVVTMDTTIPLVLAWACFGVFCQLQEGTVMDSITDTFLDQQIQVARVGAAVMSVVILAVTGFVRGRMTMQQQE</sequence>
<feature type="transmembrane region" description="Helical" evidence="1">
    <location>
        <begin position="74"/>
        <end position="94"/>
    </location>
</feature>
<dbReference type="AlphaFoldDB" id="A0A7S2YTS1"/>
<reference evidence="2" key="1">
    <citation type="submission" date="2021-01" db="EMBL/GenBank/DDBJ databases">
        <authorList>
            <person name="Corre E."/>
            <person name="Pelletier E."/>
            <person name="Niang G."/>
            <person name="Scheremetjew M."/>
            <person name="Finn R."/>
            <person name="Kale V."/>
            <person name="Holt S."/>
            <person name="Cochrane G."/>
            <person name="Meng A."/>
            <person name="Brown T."/>
            <person name="Cohen L."/>
        </authorList>
    </citation>
    <scope>NUCLEOTIDE SEQUENCE</scope>
    <source>
        <strain evidence="2">CCMP125</strain>
    </source>
</reference>